<dbReference type="EMBL" id="JBHTND010000006">
    <property type="protein sequence ID" value="MFD1301302.1"/>
    <property type="molecule type" value="Genomic_DNA"/>
</dbReference>
<feature type="domain" description="SpoVT-AbrB" evidence="3">
    <location>
        <begin position="3"/>
        <end position="50"/>
    </location>
</feature>
<dbReference type="NCBIfam" id="TIGR01439">
    <property type="entry name" value="lp_hng_hel_AbrB"/>
    <property type="match status" value="1"/>
</dbReference>
<dbReference type="InterPro" id="IPR037914">
    <property type="entry name" value="SpoVT-AbrB_sf"/>
</dbReference>
<dbReference type="PROSITE" id="PS51740">
    <property type="entry name" value="SPOVT_ABRB"/>
    <property type="match status" value="1"/>
</dbReference>
<dbReference type="Pfam" id="PF04014">
    <property type="entry name" value="MazE_antitoxin"/>
    <property type="match status" value="1"/>
</dbReference>
<dbReference type="GO" id="GO:0003677">
    <property type="term" value="F:DNA binding"/>
    <property type="evidence" value="ECO:0007669"/>
    <property type="project" value="UniProtKB-KW"/>
</dbReference>
<dbReference type="SUPFAM" id="SSF89447">
    <property type="entry name" value="AbrB/MazE/MraZ-like"/>
    <property type="match status" value="1"/>
</dbReference>
<feature type="region of interest" description="Disordered" evidence="2">
    <location>
        <begin position="63"/>
        <end position="90"/>
    </location>
</feature>
<organism evidence="4 5">
    <name type="scientific">Methylobacterium marchantiae</name>
    <dbReference type="NCBI Taxonomy" id="600331"/>
    <lineage>
        <taxon>Bacteria</taxon>
        <taxon>Pseudomonadati</taxon>
        <taxon>Pseudomonadota</taxon>
        <taxon>Alphaproteobacteria</taxon>
        <taxon>Hyphomicrobiales</taxon>
        <taxon>Methylobacteriaceae</taxon>
        <taxon>Methylobacterium</taxon>
    </lineage>
</organism>
<dbReference type="Proteomes" id="UP001597176">
    <property type="component" value="Unassembled WGS sequence"/>
</dbReference>
<evidence type="ECO:0000313" key="4">
    <source>
        <dbReference type="EMBL" id="MFD1301302.1"/>
    </source>
</evidence>
<dbReference type="InterPro" id="IPR007159">
    <property type="entry name" value="SpoVT-AbrB_dom"/>
</dbReference>
<proteinExistence type="predicted"/>
<evidence type="ECO:0000256" key="2">
    <source>
        <dbReference type="SAM" id="MobiDB-lite"/>
    </source>
</evidence>
<evidence type="ECO:0000259" key="3">
    <source>
        <dbReference type="PROSITE" id="PS51740"/>
    </source>
</evidence>
<reference evidence="5" key="1">
    <citation type="journal article" date="2019" name="Int. J. Syst. Evol. Microbiol.">
        <title>The Global Catalogue of Microorganisms (GCM) 10K type strain sequencing project: providing services to taxonomists for standard genome sequencing and annotation.</title>
        <authorList>
            <consortium name="The Broad Institute Genomics Platform"/>
            <consortium name="The Broad Institute Genome Sequencing Center for Infectious Disease"/>
            <person name="Wu L."/>
            <person name="Ma J."/>
        </authorList>
    </citation>
    <scope>NUCLEOTIDE SEQUENCE [LARGE SCALE GENOMIC DNA]</scope>
    <source>
        <strain evidence="5">CCUG 56108</strain>
    </source>
</reference>
<evidence type="ECO:0000256" key="1">
    <source>
        <dbReference type="PROSITE-ProRule" id="PRU01076"/>
    </source>
</evidence>
<evidence type="ECO:0000313" key="5">
    <source>
        <dbReference type="Proteomes" id="UP001597176"/>
    </source>
</evidence>
<gene>
    <name evidence="4" type="ORF">ACFQ4G_06845</name>
</gene>
<protein>
    <submittedName>
        <fullName evidence="4">AbrB/MazE/SpoVT family DNA-binding domain-containing protein</fullName>
    </submittedName>
</protein>
<sequence>MQRFAMTMTSKGQVTLPAEFRRAIGAVPGDRLSLLVGEDGRATLAKDIDDLSSLQVIARRARAAGATREADGDPIGDYLVAEDERTKSPR</sequence>
<keyword evidence="1 4" id="KW-0238">DNA-binding</keyword>
<name>A0ABW3WVY3_9HYPH</name>
<keyword evidence="5" id="KW-1185">Reference proteome</keyword>
<comment type="caution">
    <text evidence="4">The sequence shown here is derived from an EMBL/GenBank/DDBJ whole genome shotgun (WGS) entry which is preliminary data.</text>
</comment>
<dbReference type="SMART" id="SM00966">
    <property type="entry name" value="SpoVT_AbrB"/>
    <property type="match status" value="1"/>
</dbReference>
<dbReference type="Gene3D" id="2.10.260.10">
    <property type="match status" value="1"/>
</dbReference>
<accession>A0ABW3WVY3</accession>